<keyword evidence="2" id="KW-1185">Reference proteome</keyword>
<sequence>MPSEQHTDETLHVDDDLGLWVPPELREFDKQIVFRTPKGTIQHFGSEPLDGYYGLIDESAFGEEDELRDCRNPELAPDRVSIKSQGEDPQVFEVNDVA</sequence>
<dbReference type="AlphaFoldDB" id="A0A1I6FMS4"/>
<name>A0A1I6FMS4_HALSD</name>
<evidence type="ECO:0000313" key="2">
    <source>
        <dbReference type="Proteomes" id="UP000198932"/>
    </source>
</evidence>
<dbReference type="Proteomes" id="UP000198932">
    <property type="component" value="Unassembled WGS sequence"/>
</dbReference>
<organism evidence="1 2">
    <name type="scientific">Halorubrum sodomense</name>
    <dbReference type="NCBI Taxonomy" id="35743"/>
    <lineage>
        <taxon>Archaea</taxon>
        <taxon>Methanobacteriati</taxon>
        <taxon>Methanobacteriota</taxon>
        <taxon>Stenosarchaea group</taxon>
        <taxon>Halobacteria</taxon>
        <taxon>Halobacteriales</taxon>
        <taxon>Haloferacaceae</taxon>
        <taxon>Halorubrum</taxon>
    </lineage>
</organism>
<reference evidence="2" key="1">
    <citation type="submission" date="2016-10" db="EMBL/GenBank/DDBJ databases">
        <authorList>
            <person name="Varghese N."/>
            <person name="Submissions S."/>
        </authorList>
    </citation>
    <scope>NUCLEOTIDE SEQUENCE [LARGE SCALE GENOMIC DNA]</scope>
    <source>
        <strain evidence="2">RD 26</strain>
    </source>
</reference>
<protein>
    <submittedName>
        <fullName evidence="1">Uncharacterized protein</fullName>
    </submittedName>
</protein>
<dbReference type="OrthoDB" id="318753at2157"/>
<evidence type="ECO:0000313" key="1">
    <source>
        <dbReference type="EMBL" id="SFR31154.1"/>
    </source>
</evidence>
<dbReference type="EMBL" id="FOYN01000001">
    <property type="protein sequence ID" value="SFR31154.1"/>
    <property type="molecule type" value="Genomic_DNA"/>
</dbReference>
<dbReference type="STRING" id="35743.SAMN04487937_0995"/>
<accession>A0A1I6FMS4</accession>
<dbReference type="RefSeq" id="WP_092920445.1">
    <property type="nucleotide sequence ID" value="NZ_FOYN01000001.1"/>
</dbReference>
<gene>
    <name evidence="1" type="ORF">SAMN04487937_0995</name>
</gene>
<proteinExistence type="predicted"/>